<reference evidence="7 8" key="1">
    <citation type="submission" date="2020-08" db="EMBL/GenBank/DDBJ databases">
        <title>Genomic Encyclopedia of Type Strains, Phase IV (KMG-IV): sequencing the most valuable type-strain genomes for metagenomic binning, comparative biology and taxonomic classification.</title>
        <authorList>
            <person name="Goeker M."/>
        </authorList>
    </citation>
    <scope>NUCLEOTIDE SEQUENCE [LARGE SCALE GENOMIC DNA]</scope>
    <source>
        <strain evidence="7 8">DSM 27057</strain>
    </source>
</reference>
<dbReference type="SUPFAM" id="SSF51905">
    <property type="entry name" value="FAD/NAD(P)-binding domain"/>
    <property type="match status" value="1"/>
</dbReference>
<feature type="domain" description="Amine oxidase" evidence="6">
    <location>
        <begin position="49"/>
        <end position="482"/>
    </location>
</feature>
<dbReference type="Proteomes" id="UP000548867">
    <property type="component" value="Unassembled WGS sequence"/>
</dbReference>
<dbReference type="PANTHER" id="PTHR43563:SF1">
    <property type="entry name" value="AMINE OXIDASE [FLAVIN-CONTAINING] B"/>
    <property type="match status" value="1"/>
</dbReference>
<accession>A0A7W6CI40</accession>
<evidence type="ECO:0000313" key="7">
    <source>
        <dbReference type="EMBL" id="MBB3954185.1"/>
    </source>
</evidence>
<dbReference type="Gene3D" id="1.10.405.10">
    <property type="entry name" value="Guanine Nucleotide Dissociation Inhibitor, domain 1"/>
    <property type="match status" value="1"/>
</dbReference>
<dbReference type="RefSeq" id="WP_183623493.1">
    <property type="nucleotide sequence ID" value="NZ_JACIDX010000003.1"/>
</dbReference>
<dbReference type="Pfam" id="PF01593">
    <property type="entry name" value="Amino_oxidase"/>
    <property type="match status" value="1"/>
</dbReference>
<dbReference type="InterPro" id="IPR036188">
    <property type="entry name" value="FAD/NAD-bd_sf"/>
</dbReference>
<evidence type="ECO:0000256" key="5">
    <source>
        <dbReference type="SAM" id="SignalP"/>
    </source>
</evidence>
<comment type="caution">
    <text evidence="7">The sequence shown here is derived from an EMBL/GenBank/DDBJ whole genome shotgun (WGS) entry which is preliminary data.</text>
</comment>
<sequence>MGVDRRGFTLGLGMAGLMAATPAMARAAAKAAKPAAPRGTDVIVLGAGISGLNTAWLLEQQGLKVTVLEGRQRVGGRIMTLMDQPGYPEMGFNSMAEGYGRGIDAAARAGVTLEEVGARYRIGGAPGLYINGKLLSREEWAKHPGNPFPDAMKTFMPAELVNVLIAKNTRLKDWTQWADAANAPLDISLYEWLKAQGLSDQAIHLANDVSPYYGSNAYDVSALMLEYNDGFVKAQIAAGIKSLAVKGGNLNLPIAMAKMLKGDLLLGKEVVAIETTATNATVTCADGSVHVAGRVISSLPFSTLRHVHVMPGLSGVQARAVATMPYQPLSIAFLTATAPFWEEDKAAPGMWTDGVTGVVTPQRFGATPEEITGFTVQARGAMAHYWDGMGKEAAMATIIAGIEAIRPSTKGKLRGAAYFSWVGERFNQGDWAYFSPGQVAGVMTEIGKPAGRLHFCGEHTATGARGLEGALESSERVALEVLSA</sequence>
<name>A0A7W6CI40_9SPHN</name>
<dbReference type="InterPro" id="IPR050703">
    <property type="entry name" value="Flavin_MAO"/>
</dbReference>
<dbReference type="InterPro" id="IPR001613">
    <property type="entry name" value="Flavin_amine_oxidase"/>
</dbReference>
<dbReference type="InterPro" id="IPR006311">
    <property type="entry name" value="TAT_signal"/>
</dbReference>
<dbReference type="Gene3D" id="3.90.660.10">
    <property type="match status" value="1"/>
</dbReference>
<dbReference type="EC" id="1.4.3.4" evidence="7"/>
<dbReference type="InterPro" id="IPR002937">
    <property type="entry name" value="Amino_oxidase"/>
</dbReference>
<feature type="binding site" evidence="4">
    <location>
        <position position="270"/>
    </location>
    <ligand>
        <name>FAD</name>
        <dbReference type="ChEBI" id="CHEBI:57692"/>
    </ligand>
</feature>
<proteinExistence type="inferred from homology"/>
<feature type="signal peptide" evidence="5">
    <location>
        <begin position="1"/>
        <end position="25"/>
    </location>
</feature>
<comment type="similarity">
    <text evidence="2">Belongs to the flavin monoamine oxidase family.</text>
</comment>
<dbReference type="PANTHER" id="PTHR43563">
    <property type="entry name" value="AMINE OXIDASE"/>
    <property type="match status" value="1"/>
</dbReference>
<protein>
    <submittedName>
        <fullName evidence="7">Monoamine oxidase</fullName>
        <ecNumber evidence="7">1.4.3.4</ecNumber>
    </submittedName>
</protein>
<feature type="chain" id="PRO_5030996976" evidence="5">
    <location>
        <begin position="26"/>
        <end position="484"/>
    </location>
</feature>
<dbReference type="AlphaFoldDB" id="A0A7W6CI40"/>
<keyword evidence="3 7" id="KW-0560">Oxidoreductase</keyword>
<dbReference type="EMBL" id="JACIDX010000003">
    <property type="protein sequence ID" value="MBB3954185.1"/>
    <property type="molecule type" value="Genomic_DNA"/>
</dbReference>
<evidence type="ECO:0000259" key="6">
    <source>
        <dbReference type="Pfam" id="PF01593"/>
    </source>
</evidence>
<evidence type="ECO:0000256" key="3">
    <source>
        <dbReference type="ARBA" id="ARBA00023002"/>
    </source>
</evidence>
<dbReference type="Gene3D" id="3.50.50.60">
    <property type="entry name" value="FAD/NAD(P)-binding domain"/>
    <property type="match status" value="1"/>
</dbReference>
<evidence type="ECO:0000256" key="2">
    <source>
        <dbReference type="ARBA" id="ARBA00005995"/>
    </source>
</evidence>
<keyword evidence="8" id="KW-1185">Reference proteome</keyword>
<evidence type="ECO:0000256" key="1">
    <source>
        <dbReference type="ARBA" id="ARBA00001974"/>
    </source>
</evidence>
<dbReference type="GO" id="GO:0097621">
    <property type="term" value="F:monoamine oxidase activity"/>
    <property type="evidence" value="ECO:0007669"/>
    <property type="project" value="UniProtKB-EC"/>
</dbReference>
<dbReference type="PRINTS" id="PR00757">
    <property type="entry name" value="AMINEOXDASEF"/>
</dbReference>
<evidence type="ECO:0000256" key="4">
    <source>
        <dbReference type="PIRSR" id="PIRSR601613-1"/>
    </source>
</evidence>
<keyword evidence="5" id="KW-0732">Signal</keyword>
<comment type="cofactor">
    <cofactor evidence="1">
        <name>FAD</name>
        <dbReference type="ChEBI" id="CHEBI:57692"/>
    </cofactor>
</comment>
<gene>
    <name evidence="7" type="ORF">GGR38_001112</name>
</gene>
<feature type="binding site" evidence="4">
    <location>
        <position position="374"/>
    </location>
    <ligand>
        <name>substrate</name>
    </ligand>
</feature>
<evidence type="ECO:0000313" key="8">
    <source>
        <dbReference type="Proteomes" id="UP000548867"/>
    </source>
</evidence>
<dbReference type="PROSITE" id="PS51318">
    <property type="entry name" value="TAT"/>
    <property type="match status" value="1"/>
</dbReference>
<organism evidence="7 8">
    <name type="scientific">Novosphingobium sediminicola</name>
    <dbReference type="NCBI Taxonomy" id="563162"/>
    <lineage>
        <taxon>Bacteria</taxon>
        <taxon>Pseudomonadati</taxon>
        <taxon>Pseudomonadota</taxon>
        <taxon>Alphaproteobacteria</taxon>
        <taxon>Sphingomonadales</taxon>
        <taxon>Sphingomonadaceae</taxon>
        <taxon>Novosphingobium</taxon>
    </lineage>
</organism>
<feature type="binding site" evidence="4">
    <location>
        <position position="50"/>
    </location>
    <ligand>
        <name>FAD</name>
        <dbReference type="ChEBI" id="CHEBI:57692"/>
    </ligand>
</feature>